<evidence type="ECO:0000313" key="3">
    <source>
        <dbReference type="Ensembl" id="ENSHHUP00000073611.1"/>
    </source>
</evidence>
<protein>
    <submittedName>
        <fullName evidence="3">RNA pseudouridine synthase domain containing 1</fullName>
    </submittedName>
</protein>
<dbReference type="Pfam" id="PF00849">
    <property type="entry name" value="PseudoU_synth_2"/>
    <property type="match status" value="1"/>
</dbReference>
<reference evidence="3" key="3">
    <citation type="submission" date="2025-09" db="UniProtKB">
        <authorList>
            <consortium name="Ensembl"/>
        </authorList>
    </citation>
    <scope>IDENTIFICATION</scope>
</reference>
<accession>A0A4W5Q8S3</accession>
<dbReference type="GO" id="GO:0003723">
    <property type="term" value="F:RNA binding"/>
    <property type="evidence" value="ECO:0007669"/>
    <property type="project" value="InterPro"/>
</dbReference>
<dbReference type="InterPro" id="IPR050188">
    <property type="entry name" value="RluA_PseudoU_synthase"/>
</dbReference>
<evidence type="ECO:0000259" key="2">
    <source>
        <dbReference type="Pfam" id="PF00849"/>
    </source>
</evidence>
<proteinExistence type="inferred from homology"/>
<dbReference type="InterPro" id="IPR006145">
    <property type="entry name" value="PsdUridine_synth_RsuA/RluA"/>
</dbReference>
<dbReference type="AlphaFoldDB" id="A0A4W5Q8S3"/>
<dbReference type="GO" id="GO:0009982">
    <property type="term" value="F:pseudouridine synthase activity"/>
    <property type="evidence" value="ECO:0007669"/>
    <property type="project" value="InterPro"/>
</dbReference>
<comment type="similarity">
    <text evidence="1">Belongs to the pseudouridine synthase RluA family.</text>
</comment>
<organism evidence="3 4">
    <name type="scientific">Hucho hucho</name>
    <name type="common">huchen</name>
    <dbReference type="NCBI Taxonomy" id="62062"/>
    <lineage>
        <taxon>Eukaryota</taxon>
        <taxon>Metazoa</taxon>
        <taxon>Chordata</taxon>
        <taxon>Craniata</taxon>
        <taxon>Vertebrata</taxon>
        <taxon>Euteleostomi</taxon>
        <taxon>Actinopterygii</taxon>
        <taxon>Neopterygii</taxon>
        <taxon>Teleostei</taxon>
        <taxon>Protacanthopterygii</taxon>
        <taxon>Salmoniformes</taxon>
        <taxon>Salmonidae</taxon>
        <taxon>Salmoninae</taxon>
        <taxon>Hucho</taxon>
    </lineage>
</organism>
<dbReference type="STRING" id="62062.ENSHHUP00000073611"/>
<reference evidence="3" key="2">
    <citation type="submission" date="2025-08" db="UniProtKB">
        <authorList>
            <consortium name="Ensembl"/>
        </authorList>
    </citation>
    <scope>IDENTIFICATION</scope>
</reference>
<dbReference type="GO" id="GO:0000455">
    <property type="term" value="P:enzyme-directed rRNA pseudouridine synthesis"/>
    <property type="evidence" value="ECO:0007669"/>
    <property type="project" value="TreeGrafter"/>
</dbReference>
<dbReference type="Ensembl" id="ENSHHUT00000076033.1">
    <property type="protein sequence ID" value="ENSHHUP00000073611.1"/>
    <property type="gene ID" value="ENSHHUG00000043196.1"/>
</dbReference>
<dbReference type="GeneTree" id="ENSGT00510000048339"/>
<keyword evidence="4" id="KW-1185">Reference proteome</keyword>
<dbReference type="SUPFAM" id="SSF55120">
    <property type="entry name" value="Pseudouridine synthase"/>
    <property type="match status" value="1"/>
</dbReference>
<dbReference type="SMR" id="A0A4W5Q8S3"/>
<name>A0A4W5Q8S3_9TELE</name>
<dbReference type="Proteomes" id="UP000314982">
    <property type="component" value="Unassembled WGS sequence"/>
</dbReference>
<dbReference type="PANTHER" id="PTHR21600:SF87">
    <property type="entry name" value="RNA PSEUDOURIDYLATE SYNTHASE DOMAIN-CONTAINING PROTEIN 1"/>
    <property type="match status" value="1"/>
</dbReference>
<reference evidence="4" key="1">
    <citation type="submission" date="2018-06" db="EMBL/GenBank/DDBJ databases">
        <title>Genome assembly of Danube salmon.</title>
        <authorList>
            <person name="Macqueen D.J."/>
            <person name="Gundappa M.K."/>
        </authorList>
    </citation>
    <scope>NUCLEOTIDE SEQUENCE [LARGE SCALE GENOMIC DNA]</scope>
</reference>
<feature type="domain" description="Pseudouridine synthase RsuA/RluA-like" evidence="2">
    <location>
        <begin position="28"/>
        <end position="113"/>
    </location>
</feature>
<evidence type="ECO:0000313" key="4">
    <source>
        <dbReference type="Proteomes" id="UP000314982"/>
    </source>
</evidence>
<sequence>MTRGLESSNGVELASVDSLKVLFQSCYYIIVDKHWDIRIDSKMWYEKHTVQKQLGLRFPELADPGTYYGFRFYHQLDYSTSGVLCVALNKAAVGWAYHFFKDRRATNAYLVLVIRRGVIDGCLSGLMSE</sequence>
<dbReference type="Gene3D" id="3.30.2350.10">
    <property type="entry name" value="Pseudouridine synthase"/>
    <property type="match status" value="1"/>
</dbReference>
<evidence type="ECO:0000256" key="1">
    <source>
        <dbReference type="ARBA" id="ARBA00010876"/>
    </source>
</evidence>
<dbReference type="InterPro" id="IPR020103">
    <property type="entry name" value="PsdUridine_synth_cat_dom_sf"/>
</dbReference>
<dbReference type="PANTHER" id="PTHR21600">
    <property type="entry name" value="MITOCHONDRIAL RNA PSEUDOURIDINE SYNTHASE"/>
    <property type="match status" value="1"/>
</dbReference>